<dbReference type="InterPro" id="IPR054289">
    <property type="entry name" value="DUF7025"/>
</dbReference>
<reference evidence="3 4" key="1">
    <citation type="submission" date="2023-10" db="EMBL/GenBank/DDBJ databases">
        <title>Draft genome sequence of Xylaria bambusicola isolate GMP-LS, the root and basal stem rot pathogen of sugarcane in Indonesia.</title>
        <authorList>
            <person name="Selvaraj P."/>
            <person name="Muralishankar V."/>
            <person name="Muruganantham S."/>
            <person name="Sp S."/>
            <person name="Haryani S."/>
            <person name="Lau K.J.X."/>
            <person name="Naqvi N.I."/>
        </authorList>
    </citation>
    <scope>NUCLEOTIDE SEQUENCE [LARGE SCALE GENOMIC DNA]</scope>
    <source>
        <strain evidence="3">GMP-LS</strain>
    </source>
</reference>
<comment type="caution">
    <text evidence="3">The sequence shown here is derived from an EMBL/GenBank/DDBJ whole genome shotgun (WGS) entry which is preliminary data.</text>
</comment>
<evidence type="ECO:0000313" key="4">
    <source>
        <dbReference type="Proteomes" id="UP001305414"/>
    </source>
</evidence>
<sequence>MTFEAAQESAQRVVAELRLEENGSSEAAADQTSKKETGPEPVEGEICEVTELYKSQKSTCSCCTEWTEEKPFKEKRVEKKAETKHATFAINRRLEPHGSGLVGGGWKTNSLVIYSQRIRSSLEKVFEGYPISYASNRELVLRPPFTPFLHRWDDLIRVEQCESDPENKKHLKLLCETLRSELTESFQRLNDVKETGFAEFQDLALVLAPGDILVHNIDIGMQAGRLLEVDLIKREDEIYLNLRVDVVDWDGTKFGFRTISWKFHFYGGNRRISSLGIFPLHLHPDQQAIRNSLVKRGRKLESLCGIHFKTYSGPIEAVGYGSAQWFSADKLLRERVIIDTEGYYTLEKGYAPDMQPLEKPALNKTSLAPEDAFAFVSACPSELGEGPAVARDPNGLTDDQCLVTCCFARGFALQTRQWCKFPVDNIQDIHFVPGLMQKLVLDKDEKDLIIAFLNNDSRALAFDDFIPGKGERHLMG</sequence>
<feature type="region of interest" description="Disordered" evidence="1">
    <location>
        <begin position="1"/>
        <end position="42"/>
    </location>
</feature>
<dbReference type="PANTHER" id="PTHR46411">
    <property type="entry name" value="FAMILY ATPASE, PUTATIVE-RELATED"/>
    <property type="match status" value="1"/>
</dbReference>
<protein>
    <recommendedName>
        <fullName evidence="2">DUF7025 domain-containing protein</fullName>
    </recommendedName>
</protein>
<dbReference type="EMBL" id="JAWHQM010000010">
    <property type="protein sequence ID" value="KAK5629031.1"/>
    <property type="molecule type" value="Genomic_DNA"/>
</dbReference>
<organism evidence="3 4">
    <name type="scientific">Xylaria bambusicola</name>
    <dbReference type="NCBI Taxonomy" id="326684"/>
    <lineage>
        <taxon>Eukaryota</taxon>
        <taxon>Fungi</taxon>
        <taxon>Dikarya</taxon>
        <taxon>Ascomycota</taxon>
        <taxon>Pezizomycotina</taxon>
        <taxon>Sordariomycetes</taxon>
        <taxon>Xylariomycetidae</taxon>
        <taxon>Xylariales</taxon>
        <taxon>Xylariaceae</taxon>
        <taxon>Xylaria</taxon>
    </lineage>
</organism>
<accession>A0AAN7Z8V6</accession>
<dbReference type="Pfam" id="PF22942">
    <property type="entry name" value="DUF7025"/>
    <property type="match status" value="1"/>
</dbReference>
<feature type="domain" description="DUF7025" evidence="2">
    <location>
        <begin position="190"/>
        <end position="284"/>
    </location>
</feature>
<evidence type="ECO:0000259" key="2">
    <source>
        <dbReference type="Pfam" id="PF22942"/>
    </source>
</evidence>
<proteinExistence type="predicted"/>
<name>A0AAN7Z8V6_9PEZI</name>
<evidence type="ECO:0000256" key="1">
    <source>
        <dbReference type="SAM" id="MobiDB-lite"/>
    </source>
</evidence>
<gene>
    <name evidence="3" type="ORF">RRF57_004746</name>
</gene>
<keyword evidence="4" id="KW-1185">Reference proteome</keyword>
<evidence type="ECO:0000313" key="3">
    <source>
        <dbReference type="EMBL" id="KAK5629031.1"/>
    </source>
</evidence>
<dbReference type="PANTHER" id="PTHR46411:SF3">
    <property type="entry name" value="AAA+ ATPASE DOMAIN-CONTAINING PROTEIN"/>
    <property type="match status" value="1"/>
</dbReference>
<dbReference type="AlphaFoldDB" id="A0AAN7Z8V6"/>
<dbReference type="Proteomes" id="UP001305414">
    <property type="component" value="Unassembled WGS sequence"/>
</dbReference>